<feature type="active site" description="Charge relay system" evidence="8 9">
    <location>
        <position position="129"/>
    </location>
</feature>
<dbReference type="InterPro" id="IPR000209">
    <property type="entry name" value="Peptidase_S8/S53_dom"/>
</dbReference>
<organism evidence="13 14">
    <name type="scientific">Vigna unguiculata</name>
    <name type="common">Cowpea</name>
    <dbReference type="NCBI Taxonomy" id="3917"/>
    <lineage>
        <taxon>Eukaryota</taxon>
        <taxon>Viridiplantae</taxon>
        <taxon>Streptophyta</taxon>
        <taxon>Embryophyta</taxon>
        <taxon>Tracheophyta</taxon>
        <taxon>Spermatophyta</taxon>
        <taxon>Magnoliopsida</taxon>
        <taxon>eudicotyledons</taxon>
        <taxon>Gunneridae</taxon>
        <taxon>Pentapetalae</taxon>
        <taxon>rosids</taxon>
        <taxon>fabids</taxon>
        <taxon>Fabales</taxon>
        <taxon>Fabaceae</taxon>
        <taxon>Papilionoideae</taxon>
        <taxon>50 kb inversion clade</taxon>
        <taxon>NPAAA clade</taxon>
        <taxon>indigoferoid/millettioid clade</taxon>
        <taxon>Phaseoleae</taxon>
        <taxon>Vigna</taxon>
    </lineage>
</organism>
<dbReference type="CDD" id="cd02120">
    <property type="entry name" value="PA_subtilisin_like"/>
    <property type="match status" value="1"/>
</dbReference>
<dbReference type="InterPro" id="IPR010259">
    <property type="entry name" value="S8pro/Inhibitor_I9"/>
</dbReference>
<evidence type="ECO:0000256" key="1">
    <source>
        <dbReference type="ARBA" id="ARBA00004613"/>
    </source>
</evidence>
<feature type="active site" description="Charge relay system" evidence="8 9">
    <location>
        <position position="204"/>
    </location>
</feature>
<accession>A0A4D6MKC8</accession>
<dbReference type="Gene3D" id="3.50.30.30">
    <property type="match status" value="1"/>
</dbReference>
<evidence type="ECO:0000256" key="9">
    <source>
        <dbReference type="PROSITE-ProRule" id="PRU01240"/>
    </source>
</evidence>
<gene>
    <name evidence="13" type="ORF">DEO72_LG7g2755</name>
</gene>
<dbReference type="FunFam" id="3.30.70.80:FF:000002">
    <property type="entry name" value="Subtilisin-like protease SBT5.3"/>
    <property type="match status" value="1"/>
</dbReference>
<dbReference type="PROSITE" id="PS51892">
    <property type="entry name" value="SUBTILASE"/>
    <property type="match status" value="1"/>
</dbReference>
<dbReference type="InterPro" id="IPR034197">
    <property type="entry name" value="Peptidases_S8_3"/>
</dbReference>
<keyword evidence="7 9" id="KW-0720">Serine protease</keyword>
<sequence length="756" mass="81796">MPLERQTYIVYLGGHSHGPDPSPTDLETATNSHHDLLASVLGSDENAKEAIMYSYNKHINGFAALLEEEEAAEIAENPEVVSVFLSKEHKLHTTRSWHFLGLEEDGTVSEDSAWTKARFGEDTIIANIDTGVWPEHPSFNDEGYGDVPPKWRGKGVCEIDSFNTPQKHFCNRKLIGARMFLKNREAEVGEIERRFRSARDFLGHGSHTLSTAGGNCVPGANVERNGRGTAKGGSPKARVVAYKACWNRQDLGGCNEADLLAAFDHAIYDGVDVISASIGWSDPYTEALLTDGISIGSFHAVAKNIVVVCSAGNDGPSPSSVTNVAPWSFTVAASTMDRDFLSTISYGNKKHIKVASLNRVQPRPNRKFSPIIFSVKAKLRHASDDDARFCKPGTLDPAKVKGKVLVCLRSDKLQSVKAGEQGKLAGAVAVFVQNDEQSGNLLLAENHVLPAASINRTHTANITSGGHKEMFAYLSAAKTDLGVKPAPIMAAFSSRGPSLVQPLILKPDITAPGVGVIAAFSQATGPSNLPSDRRRTLFNVQHGTSMACPHVAGIAGLLKTHHPTWSPAAIKSAIMTTATTLDNTKKPIRNAFDEVATPFEYGAGHVQPNPAIDPGLVYDLNTTDYLNFLCASGYNQALLKFFANSDAPFTCSKHYRIEDLNYPSITVHHPTPKRKRVITRTVTNVGLPGTYDVSTQAPKGIKILVEPSSLTFEKTGEKKTFQVTLQTTAVPHGLPLFGNLSWRDGKHRVTSPITVL</sequence>
<dbReference type="Gene3D" id="3.40.50.200">
    <property type="entry name" value="Peptidase S8/S53 domain"/>
    <property type="match status" value="1"/>
</dbReference>
<dbReference type="InterPro" id="IPR023828">
    <property type="entry name" value="Peptidase_S8_Ser-AS"/>
</dbReference>
<dbReference type="SUPFAM" id="SSF52743">
    <property type="entry name" value="Subtilisin-like"/>
    <property type="match status" value="1"/>
</dbReference>
<dbReference type="Proteomes" id="UP000501690">
    <property type="component" value="Linkage Group LG7"/>
</dbReference>
<proteinExistence type="inferred from homology"/>
<evidence type="ECO:0000256" key="6">
    <source>
        <dbReference type="ARBA" id="ARBA00022801"/>
    </source>
</evidence>
<dbReference type="PROSITE" id="PS00138">
    <property type="entry name" value="SUBTILASE_SER"/>
    <property type="match status" value="1"/>
</dbReference>
<evidence type="ECO:0000259" key="11">
    <source>
        <dbReference type="Pfam" id="PF05922"/>
    </source>
</evidence>
<dbReference type="CDD" id="cd04852">
    <property type="entry name" value="Peptidases_S8_3"/>
    <property type="match status" value="1"/>
</dbReference>
<dbReference type="InterPro" id="IPR015500">
    <property type="entry name" value="Peptidase_S8_subtilisin-rel"/>
</dbReference>
<dbReference type="InterPro" id="IPR041469">
    <property type="entry name" value="Subtilisin-like_FN3"/>
</dbReference>
<keyword evidence="4 9" id="KW-0645">Protease</keyword>
<dbReference type="InterPro" id="IPR045051">
    <property type="entry name" value="SBT"/>
</dbReference>
<comment type="subcellular location">
    <subcellularLocation>
        <location evidence="1">Secreted</location>
    </subcellularLocation>
</comment>
<feature type="domain" description="Peptidase S8/S53" evidence="10">
    <location>
        <begin position="120"/>
        <end position="585"/>
    </location>
</feature>
<feature type="domain" description="Inhibitor I9" evidence="11">
    <location>
        <begin position="7"/>
        <end position="92"/>
    </location>
</feature>
<dbReference type="Pfam" id="PF05922">
    <property type="entry name" value="Inhibitor_I9"/>
    <property type="match status" value="1"/>
</dbReference>
<dbReference type="Pfam" id="PF00082">
    <property type="entry name" value="Peptidase_S8"/>
    <property type="match status" value="1"/>
</dbReference>
<dbReference type="EMBL" id="CP039351">
    <property type="protein sequence ID" value="QCE01458.1"/>
    <property type="molecule type" value="Genomic_DNA"/>
</dbReference>
<dbReference type="Pfam" id="PF17766">
    <property type="entry name" value="fn3_6"/>
    <property type="match status" value="1"/>
</dbReference>
<dbReference type="GO" id="GO:0005576">
    <property type="term" value="C:extracellular region"/>
    <property type="evidence" value="ECO:0007669"/>
    <property type="project" value="UniProtKB-SubCell"/>
</dbReference>
<evidence type="ECO:0000256" key="7">
    <source>
        <dbReference type="ARBA" id="ARBA00022825"/>
    </source>
</evidence>
<dbReference type="GO" id="GO:0004252">
    <property type="term" value="F:serine-type endopeptidase activity"/>
    <property type="evidence" value="ECO:0007669"/>
    <property type="project" value="UniProtKB-UniRule"/>
</dbReference>
<dbReference type="Gene3D" id="3.30.70.80">
    <property type="entry name" value="Peptidase S8 propeptide/proteinase inhibitor I9"/>
    <property type="match status" value="1"/>
</dbReference>
<evidence type="ECO:0000313" key="14">
    <source>
        <dbReference type="Proteomes" id="UP000501690"/>
    </source>
</evidence>
<keyword evidence="5" id="KW-0732">Signal</keyword>
<evidence type="ECO:0000313" key="13">
    <source>
        <dbReference type="EMBL" id="QCE01458.1"/>
    </source>
</evidence>
<dbReference type="InterPro" id="IPR037045">
    <property type="entry name" value="S8pro/Inhibitor_I9_sf"/>
</dbReference>
<reference evidence="13 14" key="1">
    <citation type="submission" date="2019-04" db="EMBL/GenBank/DDBJ databases">
        <title>An improved genome assembly and genetic linkage map for asparagus bean, Vigna unguiculata ssp. sesquipedialis.</title>
        <authorList>
            <person name="Xia Q."/>
            <person name="Zhang R."/>
            <person name="Dong Y."/>
        </authorList>
    </citation>
    <scope>NUCLEOTIDE SEQUENCE [LARGE SCALE GENOMIC DNA]</scope>
    <source>
        <tissue evidence="13">Leaf</tissue>
    </source>
</reference>
<evidence type="ECO:0000256" key="4">
    <source>
        <dbReference type="ARBA" id="ARBA00022670"/>
    </source>
</evidence>
<evidence type="ECO:0000256" key="2">
    <source>
        <dbReference type="ARBA" id="ARBA00011073"/>
    </source>
</evidence>
<dbReference type="Gene3D" id="2.60.40.2310">
    <property type="match status" value="1"/>
</dbReference>
<dbReference type="AlphaFoldDB" id="A0A4D6MKC8"/>
<comment type="similarity">
    <text evidence="2 9">Belongs to the peptidase S8 family.</text>
</comment>
<protein>
    <submittedName>
        <fullName evidence="13">Peptidase S8</fullName>
    </submittedName>
</protein>
<keyword evidence="3" id="KW-0964">Secreted</keyword>
<dbReference type="PRINTS" id="PR00723">
    <property type="entry name" value="SUBTILISIN"/>
</dbReference>
<feature type="domain" description="Subtilisin-like protease fibronectin type-III" evidence="12">
    <location>
        <begin position="659"/>
        <end position="755"/>
    </location>
</feature>
<dbReference type="GO" id="GO:0006508">
    <property type="term" value="P:proteolysis"/>
    <property type="evidence" value="ECO:0007669"/>
    <property type="project" value="UniProtKB-KW"/>
</dbReference>
<name>A0A4D6MKC8_VIGUN</name>
<dbReference type="GO" id="GO:0009610">
    <property type="term" value="P:response to symbiotic fungus"/>
    <property type="evidence" value="ECO:0007669"/>
    <property type="project" value="UniProtKB-ARBA"/>
</dbReference>
<keyword evidence="6 9" id="KW-0378">Hydrolase</keyword>
<evidence type="ECO:0000256" key="3">
    <source>
        <dbReference type="ARBA" id="ARBA00022525"/>
    </source>
</evidence>
<evidence type="ECO:0000259" key="10">
    <source>
        <dbReference type="Pfam" id="PF00082"/>
    </source>
</evidence>
<evidence type="ECO:0000259" key="12">
    <source>
        <dbReference type="Pfam" id="PF17766"/>
    </source>
</evidence>
<dbReference type="InterPro" id="IPR036852">
    <property type="entry name" value="Peptidase_S8/S53_dom_sf"/>
</dbReference>
<keyword evidence="14" id="KW-1185">Reference proteome</keyword>
<dbReference type="PANTHER" id="PTHR10795">
    <property type="entry name" value="PROPROTEIN CONVERTASE SUBTILISIN/KEXIN"/>
    <property type="match status" value="1"/>
</dbReference>
<feature type="active site" description="Charge relay system" evidence="8 9">
    <location>
        <position position="545"/>
    </location>
</feature>
<dbReference type="GO" id="GO:0009609">
    <property type="term" value="P:response to symbiotic bacterium"/>
    <property type="evidence" value="ECO:0007669"/>
    <property type="project" value="UniProtKB-ARBA"/>
</dbReference>
<dbReference type="FunFam" id="3.40.50.200:FF:000006">
    <property type="entry name" value="Subtilisin-like protease SBT1.5"/>
    <property type="match status" value="1"/>
</dbReference>
<evidence type="ECO:0000256" key="5">
    <source>
        <dbReference type="ARBA" id="ARBA00022729"/>
    </source>
</evidence>
<evidence type="ECO:0000256" key="8">
    <source>
        <dbReference type="PIRSR" id="PIRSR615500-1"/>
    </source>
</evidence>